<dbReference type="AlphaFoldDB" id="A0A0S8JWZ2"/>
<protein>
    <recommendedName>
        <fullName evidence="2">PpiC domain-containing protein</fullName>
    </recommendedName>
</protein>
<name>A0A0S8JWZ2_UNCW3</name>
<dbReference type="EMBL" id="LJVE01000059">
    <property type="protein sequence ID" value="KPL14249.1"/>
    <property type="molecule type" value="Genomic_DNA"/>
</dbReference>
<dbReference type="PANTHER" id="PTHR47245:SF2">
    <property type="entry name" value="PEPTIDYL-PROLYL CIS-TRANS ISOMERASE HP_0175-RELATED"/>
    <property type="match status" value="1"/>
</dbReference>
<gene>
    <name evidence="3" type="ORF">AMJ74_03750</name>
</gene>
<dbReference type="InterPro" id="IPR027304">
    <property type="entry name" value="Trigger_fact/SurA_dom_sf"/>
</dbReference>
<accession>A0A0S8JWZ2</accession>
<dbReference type="SUPFAM" id="SSF54534">
    <property type="entry name" value="FKBP-like"/>
    <property type="match status" value="2"/>
</dbReference>
<dbReference type="GO" id="GO:0003755">
    <property type="term" value="F:peptidyl-prolyl cis-trans isomerase activity"/>
    <property type="evidence" value="ECO:0007669"/>
    <property type="project" value="UniProtKB-KW"/>
</dbReference>
<dbReference type="PROSITE" id="PS50198">
    <property type="entry name" value="PPIC_PPIASE_2"/>
    <property type="match status" value="2"/>
</dbReference>
<dbReference type="Gene3D" id="1.10.4030.10">
    <property type="entry name" value="Porin chaperone SurA, peptide-binding domain"/>
    <property type="match status" value="1"/>
</dbReference>
<evidence type="ECO:0000256" key="1">
    <source>
        <dbReference type="PROSITE-ProRule" id="PRU00278"/>
    </source>
</evidence>
<dbReference type="InterPro" id="IPR050245">
    <property type="entry name" value="PrsA_foldase"/>
</dbReference>
<keyword evidence="1" id="KW-0413">Isomerase</keyword>
<evidence type="ECO:0000313" key="4">
    <source>
        <dbReference type="Proteomes" id="UP000050975"/>
    </source>
</evidence>
<organism evidence="3 4">
    <name type="scientific">candidate division WOR_3 bacterium SM1_77</name>
    <dbReference type="NCBI Taxonomy" id="1703778"/>
    <lineage>
        <taxon>Bacteria</taxon>
        <taxon>Bacteria division WOR-3</taxon>
    </lineage>
</organism>
<feature type="domain" description="PpiC" evidence="2">
    <location>
        <begin position="164"/>
        <end position="264"/>
    </location>
</feature>
<dbReference type="SUPFAM" id="SSF109998">
    <property type="entry name" value="Triger factor/SurA peptide-binding domain-like"/>
    <property type="match status" value="1"/>
</dbReference>
<sequence>MLIILLLATLADQIAAFVGNDIILFSEVEENVSILANDPAAMRMFATEQDVNDYIVEQLIANKLLLVEAERESVFVDDDDVLPLVNQNIDNLKENFPSEADFFNYLEGQGIKLEELRAYYHENLKSKLVMERLISKKFASKIMISPIAVRDFYDENKDSIAILPGRVKLSHILLPIIPNQAEMMSGFERAADVYKLLLAGGDFGVIAQEFSEDENSRRKGGMLGRIRRGETIEDFEAVVFDLKPGTVSQPFPTRLGYHIVEVLNKGEDWLLIRQILIKVDVTQQDTLRTRRQGEKLQELVTSGLDFDSLAKVYSKDPNVELGEFFIERLTPPFNVVVEDMSEGEVSEPILTPYGYHLLYIKEKVPEQTLSFEELRDQIMQYLYQQEIQKKYDELIGELKEKTFVRVFFPS</sequence>
<dbReference type="PANTHER" id="PTHR47245">
    <property type="entry name" value="PEPTIDYLPROLYL ISOMERASE"/>
    <property type="match status" value="1"/>
</dbReference>
<dbReference type="InterPro" id="IPR000297">
    <property type="entry name" value="PPIase_PpiC"/>
</dbReference>
<dbReference type="Proteomes" id="UP000050975">
    <property type="component" value="Unassembled WGS sequence"/>
</dbReference>
<keyword evidence="1" id="KW-0697">Rotamase</keyword>
<proteinExistence type="predicted"/>
<dbReference type="InterPro" id="IPR046357">
    <property type="entry name" value="PPIase_dom_sf"/>
</dbReference>
<feature type="domain" description="PpiC" evidence="2">
    <location>
        <begin position="267"/>
        <end position="362"/>
    </location>
</feature>
<dbReference type="Gene3D" id="3.10.50.40">
    <property type="match status" value="2"/>
</dbReference>
<evidence type="ECO:0000259" key="2">
    <source>
        <dbReference type="PROSITE" id="PS50198"/>
    </source>
</evidence>
<dbReference type="Pfam" id="PF00639">
    <property type="entry name" value="Rotamase"/>
    <property type="match status" value="2"/>
</dbReference>
<reference evidence="3 4" key="1">
    <citation type="journal article" date="2015" name="Microbiome">
        <title>Genomic resolution of linkages in carbon, nitrogen, and sulfur cycling among widespread estuary sediment bacteria.</title>
        <authorList>
            <person name="Baker B.J."/>
            <person name="Lazar C.S."/>
            <person name="Teske A.P."/>
            <person name="Dick G.J."/>
        </authorList>
    </citation>
    <scope>NUCLEOTIDE SEQUENCE [LARGE SCALE GENOMIC DNA]</scope>
    <source>
        <strain evidence="3">SM1_77</strain>
    </source>
</reference>
<evidence type="ECO:0000313" key="3">
    <source>
        <dbReference type="EMBL" id="KPL14249.1"/>
    </source>
</evidence>
<comment type="caution">
    <text evidence="3">The sequence shown here is derived from an EMBL/GenBank/DDBJ whole genome shotgun (WGS) entry which is preliminary data.</text>
</comment>